<dbReference type="EMBL" id="JAAZAL010000051">
    <property type="protein sequence ID" value="NLE30926.1"/>
    <property type="molecule type" value="Genomic_DNA"/>
</dbReference>
<evidence type="ECO:0000256" key="1">
    <source>
        <dbReference type="SAM" id="Phobius"/>
    </source>
</evidence>
<feature type="transmembrane region" description="Helical" evidence="1">
    <location>
        <begin position="92"/>
        <end position="111"/>
    </location>
</feature>
<organism evidence="3 4">
    <name type="scientific">Candidatus Dojkabacteria bacterium</name>
    <dbReference type="NCBI Taxonomy" id="2099670"/>
    <lineage>
        <taxon>Bacteria</taxon>
        <taxon>Candidatus Dojkabacteria</taxon>
    </lineage>
</organism>
<feature type="chain" id="PRO_5032934425" description="DUF4134 domain-containing protein" evidence="2">
    <location>
        <begin position="25"/>
        <end position="121"/>
    </location>
</feature>
<keyword evidence="2" id="KW-0732">Signal</keyword>
<evidence type="ECO:0000313" key="3">
    <source>
        <dbReference type="EMBL" id="NLE30926.1"/>
    </source>
</evidence>
<evidence type="ECO:0000313" key="4">
    <source>
        <dbReference type="Proteomes" id="UP000554004"/>
    </source>
</evidence>
<name>A0A847ETA7_9BACT</name>
<keyword evidence="1" id="KW-0472">Membrane</keyword>
<proteinExistence type="predicted"/>
<keyword evidence="1" id="KW-1133">Transmembrane helix</keyword>
<sequence length="121" mass="13177">MKQAISKLSTLSVLFLQLTTVSYAAIDVNMEELDFLPGENKELDIFVTDILNWIIGAATLVCVVMLVYSGYMYMTAGGDEQKVQTAQKTITGSLIGLAISLLSLVIVNFVLETFLGQQHVG</sequence>
<dbReference type="Pfam" id="PF18895">
    <property type="entry name" value="T4SS_pilin"/>
    <property type="match status" value="1"/>
</dbReference>
<evidence type="ECO:0008006" key="5">
    <source>
        <dbReference type="Google" id="ProtNLM"/>
    </source>
</evidence>
<dbReference type="Proteomes" id="UP000554004">
    <property type="component" value="Unassembled WGS sequence"/>
</dbReference>
<keyword evidence="1" id="KW-0812">Transmembrane</keyword>
<protein>
    <recommendedName>
        <fullName evidence="5">DUF4134 domain-containing protein</fullName>
    </recommendedName>
</protein>
<dbReference type="AlphaFoldDB" id="A0A847ETA7"/>
<feature type="transmembrane region" description="Helical" evidence="1">
    <location>
        <begin position="50"/>
        <end position="71"/>
    </location>
</feature>
<accession>A0A847ETA7</accession>
<dbReference type="InterPro" id="IPR043993">
    <property type="entry name" value="T4SS_pilin"/>
</dbReference>
<evidence type="ECO:0000256" key="2">
    <source>
        <dbReference type="SAM" id="SignalP"/>
    </source>
</evidence>
<comment type="caution">
    <text evidence="3">The sequence shown here is derived from an EMBL/GenBank/DDBJ whole genome shotgun (WGS) entry which is preliminary data.</text>
</comment>
<feature type="signal peptide" evidence="2">
    <location>
        <begin position="1"/>
        <end position="24"/>
    </location>
</feature>
<reference evidence="3 4" key="1">
    <citation type="journal article" date="2020" name="Biotechnol. Biofuels">
        <title>New insights from the biogas microbiome by comprehensive genome-resolved metagenomics of nearly 1600 species originating from multiple anaerobic digesters.</title>
        <authorList>
            <person name="Campanaro S."/>
            <person name="Treu L."/>
            <person name="Rodriguez-R L.M."/>
            <person name="Kovalovszki A."/>
            <person name="Ziels R.M."/>
            <person name="Maus I."/>
            <person name="Zhu X."/>
            <person name="Kougias P.G."/>
            <person name="Basile A."/>
            <person name="Luo G."/>
            <person name="Schluter A."/>
            <person name="Konstantinidis K.T."/>
            <person name="Angelidaki I."/>
        </authorList>
    </citation>
    <scope>NUCLEOTIDE SEQUENCE [LARGE SCALE GENOMIC DNA]</scope>
    <source>
        <strain evidence="3">AS06rmzACSIP_421</strain>
    </source>
</reference>
<gene>
    <name evidence="3" type="ORF">GX618_01460</name>
</gene>